<evidence type="ECO:0000313" key="1">
    <source>
        <dbReference type="EMBL" id="SEA12659.1"/>
    </source>
</evidence>
<dbReference type="GO" id="GO:0005509">
    <property type="term" value="F:calcium ion binding"/>
    <property type="evidence" value="ECO:0007669"/>
    <property type="project" value="InterPro"/>
</dbReference>
<dbReference type="InterPro" id="IPR028974">
    <property type="entry name" value="TSP_type-3_rpt"/>
</dbReference>
<dbReference type="RefSeq" id="WP_093240784.1">
    <property type="nucleotide sequence ID" value="NZ_FNQF01000003.1"/>
</dbReference>
<sequence length="310" mass="34716">MKKVLVLMCLILMSCDDGDIIYTNFNFSEETTLNICQDNNEYVLHYVDQETAEAVSFKFTSADFELSYTGFDAPEDLIIEINSSNKINYRRLSSATNSNDYFCQNIPPSVPQVIEEFTSTSGGFARIALVIYEQDDNDGVPKELEDVNNNGDLFDDDTDGDGIPNFLDVDDDNDNVLTEVEIINEDNPNIYPDFDGDGIPNYLDEDDDNDGVITRYEDINAFDSGNPEPILNPADDTNAEGVPNYLNPNITESLVIDQYKPNVVTRKFRVQIVINDVTLKNTNSDETVTLSTLNLGRIETSVEEDLANPE</sequence>
<dbReference type="SUPFAM" id="SSF103647">
    <property type="entry name" value="TSP type-3 repeat"/>
    <property type="match status" value="1"/>
</dbReference>
<evidence type="ECO:0000313" key="2">
    <source>
        <dbReference type="Proteomes" id="UP000198820"/>
    </source>
</evidence>
<dbReference type="AlphaFoldDB" id="A0A1H3YM23"/>
<dbReference type="EMBL" id="FNQF01000003">
    <property type="protein sequence ID" value="SEA12659.1"/>
    <property type="molecule type" value="Genomic_DNA"/>
</dbReference>
<name>A0A1H3YM23_9FLAO</name>
<reference evidence="1 2" key="1">
    <citation type="submission" date="2016-10" db="EMBL/GenBank/DDBJ databases">
        <authorList>
            <person name="de Groot N.N."/>
        </authorList>
    </citation>
    <scope>NUCLEOTIDE SEQUENCE [LARGE SCALE GENOMIC DNA]</scope>
    <source>
        <strain evidence="1 2">DSM 23581</strain>
    </source>
</reference>
<dbReference type="Gene3D" id="4.10.1080.10">
    <property type="entry name" value="TSP type-3 repeat"/>
    <property type="match status" value="1"/>
</dbReference>
<protein>
    <recommendedName>
        <fullName evidence="3">Thrombospondin type 3 repeat-containing protein</fullName>
    </recommendedName>
</protein>
<dbReference type="PROSITE" id="PS51257">
    <property type="entry name" value="PROKAR_LIPOPROTEIN"/>
    <property type="match status" value="1"/>
</dbReference>
<proteinExistence type="predicted"/>
<gene>
    <name evidence="1" type="ORF">SAMN05421540_103193</name>
</gene>
<keyword evidence="2" id="KW-1185">Reference proteome</keyword>
<accession>A0A1H3YM23</accession>
<organism evidence="1 2">
    <name type="scientific">Psychroflexus halocasei</name>
    <dbReference type="NCBI Taxonomy" id="908615"/>
    <lineage>
        <taxon>Bacteria</taxon>
        <taxon>Pseudomonadati</taxon>
        <taxon>Bacteroidota</taxon>
        <taxon>Flavobacteriia</taxon>
        <taxon>Flavobacteriales</taxon>
        <taxon>Flavobacteriaceae</taxon>
        <taxon>Psychroflexus</taxon>
    </lineage>
</organism>
<dbReference type="Proteomes" id="UP000198820">
    <property type="component" value="Unassembled WGS sequence"/>
</dbReference>
<evidence type="ECO:0008006" key="3">
    <source>
        <dbReference type="Google" id="ProtNLM"/>
    </source>
</evidence>
<dbReference type="STRING" id="908615.SAMN05421540_103193"/>